<feature type="compositionally biased region" description="Low complexity" evidence="2">
    <location>
        <begin position="17"/>
        <end position="32"/>
    </location>
</feature>
<feature type="region of interest" description="Disordered" evidence="2">
    <location>
        <begin position="683"/>
        <end position="833"/>
    </location>
</feature>
<feature type="compositionally biased region" description="Pro residues" evidence="2">
    <location>
        <begin position="218"/>
        <end position="239"/>
    </location>
</feature>
<dbReference type="SMART" id="SM00164">
    <property type="entry name" value="TBC"/>
    <property type="match status" value="1"/>
</dbReference>
<dbReference type="AlphaFoldDB" id="A0A4W6CJ29"/>
<dbReference type="Ensembl" id="ENSLCAT00010012408.1">
    <property type="protein sequence ID" value="ENSLCAP00010012148.1"/>
    <property type="gene ID" value="ENSLCAG00010005718.1"/>
</dbReference>
<dbReference type="FunFam" id="1.10.472.80:FF:000008">
    <property type="entry name" value="TBC1 domain family member 10A"/>
    <property type="match status" value="1"/>
</dbReference>
<dbReference type="Pfam" id="PF00566">
    <property type="entry name" value="RabGAP-TBC"/>
    <property type="match status" value="1"/>
</dbReference>
<dbReference type="FunFam" id="1.10.10.750:FF:000001">
    <property type="entry name" value="TBC1 domain family member 10A"/>
    <property type="match status" value="1"/>
</dbReference>
<dbReference type="PROSITE" id="PS50086">
    <property type="entry name" value="TBC_RABGAP"/>
    <property type="match status" value="1"/>
</dbReference>
<dbReference type="InterPro" id="IPR000195">
    <property type="entry name" value="Rab-GAP-TBC_dom"/>
</dbReference>
<evidence type="ECO:0000259" key="3">
    <source>
        <dbReference type="PROSITE" id="PS50086"/>
    </source>
</evidence>
<keyword evidence="5" id="KW-1185">Reference proteome</keyword>
<dbReference type="GO" id="GO:0005886">
    <property type="term" value="C:plasma membrane"/>
    <property type="evidence" value="ECO:0007669"/>
    <property type="project" value="UniProtKB-ARBA"/>
</dbReference>
<feature type="compositionally biased region" description="Low complexity" evidence="2">
    <location>
        <begin position="208"/>
        <end position="217"/>
    </location>
</feature>
<evidence type="ECO:0000313" key="5">
    <source>
        <dbReference type="Proteomes" id="UP000314980"/>
    </source>
</evidence>
<feature type="region of interest" description="Disordered" evidence="2">
    <location>
        <begin position="1"/>
        <end position="265"/>
    </location>
</feature>
<protein>
    <submittedName>
        <fullName evidence="4">TBC1 domain family, member 10b</fullName>
    </submittedName>
</protein>
<gene>
    <name evidence="4" type="primary">TBC1D10B</name>
</gene>
<dbReference type="PANTHER" id="PTHR47219:SF17">
    <property type="entry name" value="TBC1 DOMAIN FAMILY MEMBER 10B"/>
    <property type="match status" value="1"/>
</dbReference>
<dbReference type="InterPro" id="IPR035969">
    <property type="entry name" value="Rab-GAP_TBC_sf"/>
</dbReference>
<organism evidence="4 5">
    <name type="scientific">Lates calcarifer</name>
    <name type="common">Barramundi</name>
    <name type="synonym">Holocentrus calcarifer</name>
    <dbReference type="NCBI Taxonomy" id="8187"/>
    <lineage>
        <taxon>Eukaryota</taxon>
        <taxon>Metazoa</taxon>
        <taxon>Chordata</taxon>
        <taxon>Craniata</taxon>
        <taxon>Vertebrata</taxon>
        <taxon>Euteleostomi</taxon>
        <taxon>Actinopterygii</taxon>
        <taxon>Neopterygii</taxon>
        <taxon>Teleostei</taxon>
        <taxon>Neoteleostei</taxon>
        <taxon>Acanthomorphata</taxon>
        <taxon>Carangaria</taxon>
        <taxon>Carangaria incertae sedis</taxon>
        <taxon>Centropomidae</taxon>
        <taxon>Lates</taxon>
    </lineage>
</organism>
<evidence type="ECO:0000256" key="1">
    <source>
        <dbReference type="ARBA" id="ARBA00022468"/>
    </source>
</evidence>
<reference evidence="4" key="2">
    <citation type="submission" date="2025-08" db="UniProtKB">
        <authorList>
            <consortium name="Ensembl"/>
        </authorList>
    </citation>
    <scope>IDENTIFICATION</scope>
</reference>
<dbReference type="GO" id="GO:0031267">
    <property type="term" value="F:small GTPase binding"/>
    <property type="evidence" value="ECO:0007669"/>
    <property type="project" value="TreeGrafter"/>
</dbReference>
<dbReference type="InParanoid" id="A0A4W6CJ29"/>
<dbReference type="Gene3D" id="1.10.472.80">
    <property type="entry name" value="Ypt/Rab-GAP domain of gyp1p, domain 3"/>
    <property type="match status" value="1"/>
</dbReference>
<accession>A0A4W6CJ29</accession>
<keyword evidence="1" id="KW-0343">GTPase activation</keyword>
<sequence>MAELSTLSPSPPALGDPHAAPSIPPSSAAHPAPNSPAPESIPKSALYNDKALTGNTLAAQSGGSALTPHPPLSPSKITAETPLPSLAHEAPPQREESTGKDVETGAHVVKQEVMSNDPAAAQVLNTEPEIPALSNESEVQPASPSPDLNPGPNLYPNVHVTHNPTPVMDGGQFTPGQPQTTEDSSPTPAPAASTNTAASTAAEEEKPQPLQQAQNPQSLPPPLSPKPGAQPPPLSPKPGAPSEAGKAELPSSPTRAEHPSPTVPLIHEPACALPLHNPSPRPAPDTLSYLESASLMSGTLESLSGLGEDGSSVGSDSEINGLTVRRTDKYGFLGGSQYSESGEKEIRVEVARQREMKWIDMFNNWDKWIKHRFQKVKLRCRKGIPSSLRAKAWQLLSNSQELLEANKGKFEELEREQGEAKWLDIIEKDLHRQFPFHEMFAARGGHGQQDLYRILKAYTIYRPDEGYCQAQAPVAAVLLMHMPAELFGASVQICEKYLPGYYSAGLEAIQLDGEIFFSLLRRTCPMAYRHLKKFKIDPILYMTEWFMCIFSRTLPWACVLRVWDMFFCEGVKIVFRVGLVLLKQMLGSVDKLRELQGMYETMERLRNISPDSIREDILVQEIITLPVTESLIERECGIQVRKWRESRGELTHQPGRRLHGTRAIYEYKRRAASISSGGSFSFLGSPAHHHPPALSPPPLRSSLSKSPPTIPSPTANNAPLPPCPDSKKEAAPVADATAGEEEGKKKKKSKEDKKKEKEDEKKKLKEKKEKEKAEKERLKREKERLEKEKKKGGKKKDKGGGEFSTRHSRIMKRDTEQKKRSGEQKTPRNRKSD</sequence>
<feature type="domain" description="Rab-GAP TBC" evidence="3">
    <location>
        <begin position="383"/>
        <end position="570"/>
    </location>
</feature>
<dbReference type="Gene3D" id="1.10.8.270">
    <property type="entry name" value="putative rabgap domain of human tbc1 domain family member 14 like domains"/>
    <property type="match status" value="1"/>
</dbReference>
<feature type="compositionally biased region" description="Low complexity" evidence="2">
    <location>
        <begin position="180"/>
        <end position="201"/>
    </location>
</feature>
<evidence type="ECO:0000256" key="2">
    <source>
        <dbReference type="SAM" id="MobiDB-lite"/>
    </source>
</evidence>
<dbReference type="STRING" id="8187.ENSLCAP00010012148"/>
<feature type="compositionally biased region" description="Basic and acidic residues" evidence="2">
    <location>
        <begin position="91"/>
        <end position="104"/>
    </location>
</feature>
<feature type="compositionally biased region" description="Basic and acidic residues" evidence="2">
    <location>
        <begin position="811"/>
        <end position="833"/>
    </location>
</feature>
<reference evidence="4" key="3">
    <citation type="submission" date="2025-09" db="UniProtKB">
        <authorList>
            <consortium name="Ensembl"/>
        </authorList>
    </citation>
    <scope>IDENTIFICATION</scope>
</reference>
<reference evidence="5" key="1">
    <citation type="submission" date="2015-09" db="EMBL/GenBank/DDBJ databases">
        <authorList>
            <person name="Sai Rama Sridatta P."/>
        </authorList>
    </citation>
    <scope>NUCLEOTIDE SEQUENCE [LARGE SCALE GENOMIC DNA]</scope>
</reference>
<dbReference type="PANTHER" id="PTHR47219">
    <property type="entry name" value="RAB GTPASE-ACTIVATING PROTEIN 1-LIKE"/>
    <property type="match status" value="1"/>
</dbReference>
<dbReference type="Proteomes" id="UP000314980">
    <property type="component" value="Unassembled WGS sequence"/>
</dbReference>
<feature type="compositionally biased region" description="Polar residues" evidence="2">
    <location>
        <begin position="53"/>
        <end position="64"/>
    </location>
</feature>
<proteinExistence type="predicted"/>
<dbReference type="Gene3D" id="1.10.10.750">
    <property type="entry name" value="Ypt/Rab-GAP domain of gyp1p, domain 1"/>
    <property type="match status" value="1"/>
</dbReference>
<dbReference type="GO" id="GO:0005096">
    <property type="term" value="F:GTPase activator activity"/>
    <property type="evidence" value="ECO:0007669"/>
    <property type="project" value="UniProtKB-KW"/>
</dbReference>
<evidence type="ECO:0000313" key="4">
    <source>
        <dbReference type="Ensembl" id="ENSLCAP00010012148.1"/>
    </source>
</evidence>
<dbReference type="GeneTree" id="ENSGT00940000159805"/>
<feature type="compositionally biased region" description="Basic and acidic residues" evidence="2">
    <location>
        <begin position="741"/>
        <end position="789"/>
    </location>
</feature>
<name>A0A4W6CJ29_LATCA</name>
<dbReference type="SUPFAM" id="SSF47923">
    <property type="entry name" value="Ypt/Rab-GAP domain of gyp1p"/>
    <property type="match status" value="2"/>
</dbReference>
<dbReference type="InterPro" id="IPR050302">
    <property type="entry name" value="Rab_GAP_TBC_domain"/>
</dbReference>
<dbReference type="FunFam" id="1.10.8.270:FF:000007">
    <property type="entry name" value="TBC1 domain family member 10A"/>
    <property type="match status" value="1"/>
</dbReference>